<accession>A0A128ENF2</accession>
<dbReference type="RefSeq" id="WP_075494109.1">
    <property type="nucleotide sequence ID" value="NZ_CP053844.1"/>
</dbReference>
<dbReference type="EMBL" id="FIZP01000009">
    <property type="protein sequence ID" value="CZE48628.1"/>
    <property type="molecule type" value="Genomic_DNA"/>
</dbReference>
<gene>
    <name evidence="2" type="ORF">ERS672216_01514</name>
</gene>
<dbReference type="Proteomes" id="UP000069632">
    <property type="component" value="Unassembled WGS sequence"/>
</dbReference>
<organism evidence="2 3">
    <name type="scientific">Campylobacter geochelonis</name>
    <dbReference type="NCBI Taxonomy" id="1780362"/>
    <lineage>
        <taxon>Bacteria</taxon>
        <taxon>Pseudomonadati</taxon>
        <taxon>Campylobacterota</taxon>
        <taxon>Epsilonproteobacteria</taxon>
        <taxon>Campylobacterales</taxon>
        <taxon>Campylobacteraceae</taxon>
        <taxon>Campylobacter</taxon>
    </lineage>
</organism>
<evidence type="ECO:0000313" key="2">
    <source>
        <dbReference type="EMBL" id="CZE48628.1"/>
    </source>
</evidence>
<dbReference type="Pfam" id="PF06223">
    <property type="entry name" value="Phage_tail_T"/>
    <property type="match status" value="1"/>
</dbReference>
<reference evidence="2 3" key="1">
    <citation type="submission" date="2016-02" db="EMBL/GenBank/DDBJ databases">
        <authorList>
            <consortium name="Pathogen Informatics"/>
        </authorList>
    </citation>
    <scope>NUCLEOTIDE SEQUENCE [LARGE SCALE GENOMIC DNA]</scope>
    <source>
        <strain evidence="2 3">RC20</strain>
    </source>
</reference>
<dbReference type="OrthoDB" id="8903788at2"/>
<evidence type="ECO:0000313" key="3">
    <source>
        <dbReference type="Proteomes" id="UP000069632"/>
    </source>
</evidence>
<proteinExistence type="predicted"/>
<dbReference type="AlphaFoldDB" id="A0A128ENF2"/>
<dbReference type="InterPro" id="IPR009350">
    <property type="entry name" value="Phage_tail_T"/>
</dbReference>
<feature type="domain" description="Minor tail T" evidence="1">
    <location>
        <begin position="11"/>
        <end position="76"/>
    </location>
</feature>
<name>A0A128ENF2_9BACT</name>
<evidence type="ECO:0000259" key="1">
    <source>
        <dbReference type="Pfam" id="PF06223"/>
    </source>
</evidence>
<sequence length="79" mass="9345">MGVAELEHRLSDAEILEWAQFYALEPFGDDRVELMLAQIMMMLSSFMGAKIRFDDFFISKRVKQKDKDIEKEMRLCFGF</sequence>
<keyword evidence="3" id="KW-1185">Reference proteome</keyword>
<protein>
    <recommendedName>
        <fullName evidence="1">Minor tail T domain-containing protein</fullName>
    </recommendedName>
</protein>